<gene>
    <name evidence="2" type="ORF">FC43_GL001073</name>
</gene>
<dbReference type="PATRIC" id="fig|1423760.3.peg.1131"/>
<dbReference type="RefSeq" id="WP_056954047.1">
    <property type="nucleotide sequence ID" value="NZ_AZFK01000018.1"/>
</dbReference>
<organism evidence="2 3">
    <name type="scientific">Limosilactobacillus ingluviei DSM 15946</name>
    <dbReference type="NCBI Taxonomy" id="1423760"/>
    <lineage>
        <taxon>Bacteria</taxon>
        <taxon>Bacillati</taxon>
        <taxon>Bacillota</taxon>
        <taxon>Bacilli</taxon>
        <taxon>Lactobacillales</taxon>
        <taxon>Lactobacillaceae</taxon>
        <taxon>Limosilactobacillus</taxon>
    </lineage>
</organism>
<keyword evidence="1" id="KW-0175">Coiled coil</keyword>
<dbReference type="AlphaFoldDB" id="A0A0R1UDY3"/>
<name>A0A0R1UDY3_9LACO</name>
<dbReference type="EMBL" id="AZFK01000018">
    <property type="protein sequence ID" value="KRL91654.1"/>
    <property type="molecule type" value="Genomic_DNA"/>
</dbReference>
<proteinExistence type="predicted"/>
<comment type="caution">
    <text evidence="2">The sequence shown here is derived from an EMBL/GenBank/DDBJ whole genome shotgun (WGS) entry which is preliminary data.</text>
</comment>
<feature type="coiled-coil region" evidence="1">
    <location>
        <begin position="172"/>
        <end position="199"/>
    </location>
</feature>
<sequence>MNELKIEHKDGRAYITTPYHPGFVWKIKFIKGNWWEADTRQWSIPDNEGAIQAAREAMKEFFGHDDQSVAETVNVEVTFNEYFIQGPAVMVLGKAIFRTRGKESRIITGDGVYLLKGGVVNESSNKYPTVGVKVGTIVRINDVLPSEIEKYKEQTDKPYTVEVLNLDDDKKKVKLENEKEKLLSRIEEIDRELAKLGGK</sequence>
<evidence type="ECO:0000313" key="3">
    <source>
        <dbReference type="Proteomes" id="UP000050816"/>
    </source>
</evidence>
<reference evidence="2 3" key="1">
    <citation type="journal article" date="2015" name="Genome Announc.">
        <title>Expanding the biotechnology potential of lactobacilli through comparative genomics of 213 strains and associated genera.</title>
        <authorList>
            <person name="Sun Z."/>
            <person name="Harris H.M."/>
            <person name="McCann A."/>
            <person name="Guo C."/>
            <person name="Argimon S."/>
            <person name="Zhang W."/>
            <person name="Yang X."/>
            <person name="Jeffery I.B."/>
            <person name="Cooney J.C."/>
            <person name="Kagawa T.F."/>
            <person name="Liu W."/>
            <person name="Song Y."/>
            <person name="Salvetti E."/>
            <person name="Wrobel A."/>
            <person name="Rasinkangas P."/>
            <person name="Parkhill J."/>
            <person name="Rea M.C."/>
            <person name="O'Sullivan O."/>
            <person name="Ritari J."/>
            <person name="Douillard F.P."/>
            <person name="Paul Ross R."/>
            <person name="Yang R."/>
            <person name="Briner A.E."/>
            <person name="Felis G.E."/>
            <person name="de Vos W.M."/>
            <person name="Barrangou R."/>
            <person name="Klaenhammer T.R."/>
            <person name="Caufield P.W."/>
            <person name="Cui Y."/>
            <person name="Zhang H."/>
            <person name="O'Toole P.W."/>
        </authorList>
    </citation>
    <scope>NUCLEOTIDE SEQUENCE [LARGE SCALE GENOMIC DNA]</scope>
    <source>
        <strain evidence="2 3">DSM 15946</strain>
    </source>
</reference>
<protein>
    <submittedName>
        <fullName evidence="2">Uncharacterized protein</fullName>
    </submittedName>
</protein>
<evidence type="ECO:0000256" key="1">
    <source>
        <dbReference type="SAM" id="Coils"/>
    </source>
</evidence>
<accession>A0A0R1UDY3</accession>
<evidence type="ECO:0000313" key="2">
    <source>
        <dbReference type="EMBL" id="KRL91654.1"/>
    </source>
</evidence>
<dbReference type="Proteomes" id="UP000050816">
    <property type="component" value="Unassembled WGS sequence"/>
</dbReference>